<keyword evidence="1" id="KW-0732">Signal</keyword>
<reference evidence="2 3" key="1">
    <citation type="submission" date="2019-12" db="EMBL/GenBank/DDBJ databases">
        <authorList>
            <person name="Li C."/>
            <person name="Zhao J."/>
        </authorList>
    </citation>
    <scope>NUCLEOTIDE SEQUENCE [LARGE SCALE GENOMIC DNA]</scope>
    <source>
        <strain evidence="2 3">NEAU-DD11</strain>
    </source>
</reference>
<organism evidence="2 3">
    <name type="scientific">Massilia cellulosiltytica</name>
    <dbReference type="NCBI Taxonomy" id="2683234"/>
    <lineage>
        <taxon>Bacteria</taxon>
        <taxon>Pseudomonadati</taxon>
        <taxon>Pseudomonadota</taxon>
        <taxon>Betaproteobacteria</taxon>
        <taxon>Burkholderiales</taxon>
        <taxon>Oxalobacteraceae</taxon>
        <taxon>Telluria group</taxon>
        <taxon>Massilia</taxon>
    </lineage>
</organism>
<gene>
    <name evidence="2" type="ORF">GPY61_05915</name>
</gene>
<evidence type="ECO:0000256" key="1">
    <source>
        <dbReference type="SAM" id="SignalP"/>
    </source>
</evidence>
<accession>A0A7X3FY07</accession>
<name>A0A7X3FY07_9BURK</name>
<feature type="signal peptide" evidence="1">
    <location>
        <begin position="1"/>
        <end position="17"/>
    </location>
</feature>
<comment type="caution">
    <text evidence="2">The sequence shown here is derived from an EMBL/GenBank/DDBJ whole genome shotgun (WGS) entry which is preliminary data.</text>
</comment>
<dbReference type="EMBL" id="WSES01000002">
    <property type="protein sequence ID" value="MVW59459.1"/>
    <property type="molecule type" value="Genomic_DNA"/>
</dbReference>
<evidence type="ECO:0000313" key="3">
    <source>
        <dbReference type="Proteomes" id="UP000443353"/>
    </source>
</evidence>
<dbReference type="RefSeq" id="WP_160407636.1">
    <property type="nucleotide sequence ID" value="NZ_WSES01000002.1"/>
</dbReference>
<evidence type="ECO:0000313" key="2">
    <source>
        <dbReference type="EMBL" id="MVW59459.1"/>
    </source>
</evidence>
<protein>
    <recommendedName>
        <fullName evidence="4">Lipoprotein</fullName>
    </recommendedName>
</protein>
<proteinExistence type="predicted"/>
<dbReference type="PROSITE" id="PS51257">
    <property type="entry name" value="PROKAR_LIPOPROTEIN"/>
    <property type="match status" value="1"/>
</dbReference>
<dbReference type="AlphaFoldDB" id="A0A7X3FY07"/>
<feature type="chain" id="PRO_5030545122" description="Lipoprotein" evidence="1">
    <location>
        <begin position="18"/>
        <end position="138"/>
    </location>
</feature>
<dbReference type="Proteomes" id="UP000443353">
    <property type="component" value="Unassembled WGS sequence"/>
</dbReference>
<sequence>MRTLALLLLCASGAACAVDDALVLRCRALPDTASRLACYEALPVAPPAEQRFGGKRLEQKVDDEPAAIRSTVRGNVDGWRYGTQLTLANGQVWRVVDDVDAVLPELTDPAVRIERGALGAYYLQLEANNSAARVVRVK</sequence>
<keyword evidence="3" id="KW-1185">Reference proteome</keyword>
<evidence type="ECO:0008006" key="4">
    <source>
        <dbReference type="Google" id="ProtNLM"/>
    </source>
</evidence>